<gene>
    <name evidence="2" type="ORF">KOLFYP65_02141</name>
</gene>
<evidence type="ECO:0000313" key="2">
    <source>
        <dbReference type="EMBL" id="VYT58641.1"/>
    </source>
</evidence>
<dbReference type="GO" id="GO:0016747">
    <property type="term" value="F:acyltransferase activity, transferring groups other than amino-acyl groups"/>
    <property type="evidence" value="ECO:0007669"/>
    <property type="project" value="InterPro"/>
</dbReference>
<sequence>MLSGTHRHCTGFTSQDGEKDVTRPIFTGSILNIYSKRCVIRPFNADDIEPFMAYRNDAEWMQYQGFKGLTKEAYAEALLGNASLTQGMQLAAIDTATGTLIGDLYLKQENDIIWLGYTVSPRYAGQGYALETAMAVIDWCKQQGFLAVKAGVVADNLPSINLLNKLGFSCSCTEDDEQIFVLNIQPAH</sequence>
<evidence type="ECO:0000259" key="1">
    <source>
        <dbReference type="PROSITE" id="PS51186"/>
    </source>
</evidence>
<dbReference type="EMBL" id="CACRTM010000005">
    <property type="protein sequence ID" value="VYT58641.1"/>
    <property type="molecule type" value="Genomic_DNA"/>
</dbReference>
<proteinExistence type="predicted"/>
<dbReference type="InterPro" id="IPR016181">
    <property type="entry name" value="Acyl_CoA_acyltransferase"/>
</dbReference>
<dbReference type="PANTHER" id="PTHR43792">
    <property type="entry name" value="GNAT FAMILY, PUTATIVE (AFU_ORTHOLOGUE AFUA_3G00765)-RELATED-RELATED"/>
    <property type="match status" value="1"/>
</dbReference>
<protein>
    <submittedName>
        <fullName evidence="2">Acetyltransferase (GNAT) family protein</fullName>
    </submittedName>
</protein>
<organism evidence="2">
    <name type="scientific">Klebsiella oxytoca</name>
    <dbReference type="NCBI Taxonomy" id="571"/>
    <lineage>
        <taxon>Bacteria</taxon>
        <taxon>Pseudomonadati</taxon>
        <taxon>Pseudomonadota</taxon>
        <taxon>Gammaproteobacteria</taxon>
        <taxon>Enterobacterales</taxon>
        <taxon>Enterobacteriaceae</taxon>
        <taxon>Klebsiella/Raoultella group</taxon>
        <taxon>Klebsiella</taxon>
    </lineage>
</organism>
<dbReference type="PROSITE" id="PS51186">
    <property type="entry name" value="GNAT"/>
    <property type="match status" value="1"/>
</dbReference>
<dbReference type="InterPro" id="IPR000182">
    <property type="entry name" value="GNAT_dom"/>
</dbReference>
<name>A0A6N2XVY4_KLEOX</name>
<dbReference type="Gene3D" id="3.40.630.30">
    <property type="match status" value="1"/>
</dbReference>
<feature type="domain" description="N-acetyltransferase" evidence="1">
    <location>
        <begin position="38"/>
        <end position="188"/>
    </location>
</feature>
<dbReference type="InterPro" id="IPR051531">
    <property type="entry name" value="N-acetyltransferase"/>
</dbReference>
<dbReference type="SUPFAM" id="SSF55729">
    <property type="entry name" value="Acyl-CoA N-acyltransferases (Nat)"/>
    <property type="match status" value="1"/>
</dbReference>
<dbReference type="PANTHER" id="PTHR43792:SF1">
    <property type="entry name" value="N-ACETYLTRANSFERASE DOMAIN-CONTAINING PROTEIN"/>
    <property type="match status" value="1"/>
</dbReference>
<reference evidence="2" key="1">
    <citation type="submission" date="2019-11" db="EMBL/GenBank/DDBJ databases">
        <authorList>
            <person name="Feng L."/>
        </authorList>
    </citation>
    <scope>NUCLEOTIDE SEQUENCE</scope>
    <source>
        <strain evidence="2">KOxytocaLFYP65</strain>
    </source>
</reference>
<dbReference type="Pfam" id="PF13302">
    <property type="entry name" value="Acetyltransf_3"/>
    <property type="match status" value="1"/>
</dbReference>
<dbReference type="AlphaFoldDB" id="A0A6N2XVY4"/>
<keyword evidence="2" id="KW-0808">Transferase</keyword>
<accession>A0A6N2XVY4</accession>